<dbReference type="InterPro" id="IPR000426">
    <property type="entry name" value="Proteasome_asu_N"/>
</dbReference>
<dbReference type="OrthoDB" id="431557at2759"/>
<dbReference type="GO" id="GO:0005737">
    <property type="term" value="C:cytoplasm"/>
    <property type="evidence" value="ECO:0007669"/>
    <property type="project" value="UniProtKB-SubCell"/>
</dbReference>
<dbReference type="SUPFAM" id="SSF56235">
    <property type="entry name" value="N-terminal nucleophile aminohydrolases (Ntn hydrolases)"/>
    <property type="match status" value="1"/>
</dbReference>
<dbReference type="GO" id="GO:0019773">
    <property type="term" value="C:proteasome core complex, alpha-subunit complex"/>
    <property type="evidence" value="ECO:0007669"/>
    <property type="project" value="UniProtKB-UniRule"/>
</dbReference>
<sequence length="277" mass="30161">MADRYSFSLTTFSPSGKLVQIEYALNAVNQGITALGIKATNGIVLATEKKSSSPLADQSSLSKISDITPNIGMVYSGMGPDYRVLVDRARKVSHTGYKRIYNEYPPTRILVQDVARVMQEATQSAGVRPYGVSLLVAGWDEGIEPEEENETTEESEEKKANTKTGGIHKGGPMLYQVDPSGSYYPWKATAIGKSATKAKTFLEKRYSEELELEDAIHIALLTLKDNIEGEMNGDSIEIGIVGAPADHLLGLEGVEGAVGPRFRKLTPQEIEDYLTSL</sequence>
<evidence type="ECO:0000313" key="10">
    <source>
        <dbReference type="Proteomes" id="UP000813427"/>
    </source>
</evidence>
<comment type="caution">
    <text evidence="9">The sequence shown here is derived from an EMBL/GenBank/DDBJ whole genome shotgun (WGS) entry which is preliminary data.</text>
</comment>
<evidence type="ECO:0000256" key="6">
    <source>
        <dbReference type="RuleBase" id="RU000551"/>
    </source>
</evidence>
<dbReference type="PROSITE" id="PS00388">
    <property type="entry name" value="PROTEASOME_ALPHA_1"/>
    <property type="match status" value="1"/>
</dbReference>
<comment type="similarity">
    <text evidence="5 6">Belongs to the peptidase T1A family.</text>
</comment>
<feature type="region of interest" description="Disordered" evidence="7">
    <location>
        <begin position="142"/>
        <end position="171"/>
    </location>
</feature>
<name>A0A8K0RWY3_9HYPO</name>
<dbReference type="CDD" id="cd03750">
    <property type="entry name" value="proteasome_alpha_type_2"/>
    <property type="match status" value="1"/>
</dbReference>
<evidence type="ECO:0000256" key="5">
    <source>
        <dbReference type="PROSITE-ProRule" id="PRU00808"/>
    </source>
</evidence>
<evidence type="ECO:0000256" key="7">
    <source>
        <dbReference type="SAM" id="MobiDB-lite"/>
    </source>
</evidence>
<comment type="subunit">
    <text evidence="4">The 26S proteasome consists of a 20S proteasome core and two 19S regulatory subunits. The 20S proteasome core is composed of 28 subunits that are arranged in four stacked rings, resulting in a barrel-shaped structure. The two end rings are each formed by seven alpha subunits, and the two central rings are each formed by seven beta subunits. The catalytic chamber with the active sites is on the inside of the barrel.</text>
</comment>
<dbReference type="InterPro" id="IPR029055">
    <property type="entry name" value="Ntn_hydrolases_N"/>
</dbReference>
<evidence type="ECO:0000256" key="3">
    <source>
        <dbReference type="ARBA" id="ARBA00023242"/>
    </source>
</evidence>
<dbReference type="InterPro" id="IPR023332">
    <property type="entry name" value="Proteasome_alpha-type"/>
</dbReference>
<proteinExistence type="inferred from homology"/>
<dbReference type="Pfam" id="PF10584">
    <property type="entry name" value="Proteasome_A_N"/>
    <property type="match status" value="1"/>
</dbReference>
<keyword evidence="1 6" id="KW-0963">Cytoplasm</keyword>
<protein>
    <recommendedName>
        <fullName evidence="6">Proteasome subunit alpha type</fullName>
    </recommendedName>
</protein>
<keyword evidence="10" id="KW-1185">Reference proteome</keyword>
<dbReference type="FunFam" id="3.60.20.10:FF:000048">
    <property type="entry name" value="Proteasome subunit alpha type-2"/>
    <property type="match status" value="1"/>
</dbReference>
<evidence type="ECO:0000256" key="4">
    <source>
        <dbReference type="ARBA" id="ARBA00026071"/>
    </source>
</evidence>
<evidence type="ECO:0000313" key="9">
    <source>
        <dbReference type="EMBL" id="KAH7241623.1"/>
    </source>
</evidence>
<keyword evidence="3 6" id="KW-0539">Nucleus</keyword>
<dbReference type="GO" id="GO:0005634">
    <property type="term" value="C:nucleus"/>
    <property type="evidence" value="ECO:0007669"/>
    <property type="project" value="UniProtKB-SubCell"/>
</dbReference>
<dbReference type="Proteomes" id="UP000813427">
    <property type="component" value="Unassembled WGS sequence"/>
</dbReference>
<dbReference type="GO" id="GO:0006511">
    <property type="term" value="P:ubiquitin-dependent protein catabolic process"/>
    <property type="evidence" value="ECO:0007669"/>
    <property type="project" value="InterPro"/>
</dbReference>
<dbReference type="Pfam" id="PF00227">
    <property type="entry name" value="Proteasome"/>
    <property type="match status" value="2"/>
</dbReference>
<dbReference type="Gene3D" id="3.60.20.10">
    <property type="entry name" value="Glutamine Phosphoribosylpyrophosphate, subunit 1, domain 1"/>
    <property type="match status" value="1"/>
</dbReference>
<dbReference type="InterPro" id="IPR001353">
    <property type="entry name" value="Proteasome_sua/b"/>
</dbReference>
<feature type="compositionally biased region" description="Acidic residues" evidence="7">
    <location>
        <begin position="142"/>
        <end position="155"/>
    </location>
</feature>
<comment type="subcellular location">
    <subcellularLocation>
        <location evidence="6">Cytoplasm</location>
    </subcellularLocation>
    <subcellularLocation>
        <location evidence="6">Nucleus</location>
    </subcellularLocation>
</comment>
<evidence type="ECO:0000256" key="1">
    <source>
        <dbReference type="ARBA" id="ARBA00022490"/>
    </source>
</evidence>
<dbReference type="PROSITE" id="PS51475">
    <property type="entry name" value="PROTEASOME_ALPHA_2"/>
    <property type="match status" value="1"/>
</dbReference>
<accession>A0A8K0RWY3</accession>
<dbReference type="SMART" id="SM00948">
    <property type="entry name" value="Proteasome_A_N"/>
    <property type="match status" value="1"/>
</dbReference>
<reference evidence="9" key="1">
    <citation type="journal article" date="2021" name="Nat. Commun.">
        <title>Genetic determinants of endophytism in the Arabidopsis root mycobiome.</title>
        <authorList>
            <person name="Mesny F."/>
            <person name="Miyauchi S."/>
            <person name="Thiergart T."/>
            <person name="Pickel B."/>
            <person name="Atanasova L."/>
            <person name="Karlsson M."/>
            <person name="Huettel B."/>
            <person name="Barry K.W."/>
            <person name="Haridas S."/>
            <person name="Chen C."/>
            <person name="Bauer D."/>
            <person name="Andreopoulos W."/>
            <person name="Pangilinan J."/>
            <person name="LaButti K."/>
            <person name="Riley R."/>
            <person name="Lipzen A."/>
            <person name="Clum A."/>
            <person name="Drula E."/>
            <person name="Henrissat B."/>
            <person name="Kohler A."/>
            <person name="Grigoriev I.V."/>
            <person name="Martin F.M."/>
            <person name="Hacquard S."/>
        </authorList>
    </citation>
    <scope>NUCLEOTIDE SEQUENCE</scope>
    <source>
        <strain evidence="9">MPI-SDFR-AT-0068</strain>
    </source>
</reference>
<evidence type="ECO:0000259" key="8">
    <source>
        <dbReference type="PROSITE" id="PS00388"/>
    </source>
</evidence>
<gene>
    <name evidence="9" type="ORF">BKA59DRAFT_207660</name>
</gene>
<evidence type="ECO:0000256" key="2">
    <source>
        <dbReference type="ARBA" id="ARBA00022942"/>
    </source>
</evidence>
<keyword evidence="2 5" id="KW-0647">Proteasome</keyword>
<feature type="domain" description="Proteasome alpha-type subunits" evidence="8">
    <location>
        <begin position="5"/>
        <end position="27"/>
    </location>
</feature>
<dbReference type="EMBL" id="JAGPXF010000005">
    <property type="protein sequence ID" value="KAH7241623.1"/>
    <property type="molecule type" value="Genomic_DNA"/>
</dbReference>
<dbReference type="PANTHER" id="PTHR11599">
    <property type="entry name" value="PROTEASOME SUBUNIT ALPHA/BETA"/>
    <property type="match status" value="1"/>
</dbReference>
<dbReference type="InterPro" id="IPR050115">
    <property type="entry name" value="Proteasome_alpha"/>
</dbReference>
<dbReference type="AlphaFoldDB" id="A0A8K0RWY3"/>
<organism evidence="9 10">
    <name type="scientific">Fusarium tricinctum</name>
    <dbReference type="NCBI Taxonomy" id="61284"/>
    <lineage>
        <taxon>Eukaryota</taxon>
        <taxon>Fungi</taxon>
        <taxon>Dikarya</taxon>
        <taxon>Ascomycota</taxon>
        <taxon>Pezizomycotina</taxon>
        <taxon>Sordariomycetes</taxon>
        <taxon>Hypocreomycetidae</taxon>
        <taxon>Hypocreales</taxon>
        <taxon>Nectriaceae</taxon>
        <taxon>Fusarium</taxon>
        <taxon>Fusarium tricinctum species complex</taxon>
    </lineage>
</organism>